<comment type="caution">
    <text evidence="2">The sequence shown here is derived from an EMBL/GenBank/DDBJ whole genome shotgun (WGS) entry which is preliminary data.</text>
</comment>
<gene>
    <name evidence="2" type="ORF">EVAR_24419_1</name>
</gene>
<dbReference type="EMBL" id="BGZK01000400">
    <property type="protein sequence ID" value="GBP41500.1"/>
    <property type="molecule type" value="Genomic_DNA"/>
</dbReference>
<reference evidence="2 3" key="1">
    <citation type="journal article" date="2019" name="Commun. Biol.">
        <title>The bagworm genome reveals a unique fibroin gene that provides high tensile strength.</title>
        <authorList>
            <person name="Kono N."/>
            <person name="Nakamura H."/>
            <person name="Ohtoshi R."/>
            <person name="Tomita M."/>
            <person name="Numata K."/>
            <person name="Arakawa K."/>
        </authorList>
    </citation>
    <scope>NUCLEOTIDE SEQUENCE [LARGE SCALE GENOMIC DNA]</scope>
</reference>
<protein>
    <submittedName>
        <fullName evidence="2">Uncharacterized protein</fullName>
    </submittedName>
</protein>
<sequence>MQYNCYLMTELASPVLITSSVNLVLTGSKWTADDQRYVLILHYTFLYPTAEAYASTIFVYRIEGHGPSSLPRRPGAGRGPLTPVDDETTTSGADSLKRAKYVSRGLIDLRSSSIKSFVVRIEYGTFWFETNALDR</sequence>
<dbReference type="AlphaFoldDB" id="A0A4C1VSK0"/>
<feature type="region of interest" description="Disordered" evidence="1">
    <location>
        <begin position="68"/>
        <end position="92"/>
    </location>
</feature>
<evidence type="ECO:0000313" key="2">
    <source>
        <dbReference type="EMBL" id="GBP41500.1"/>
    </source>
</evidence>
<evidence type="ECO:0000313" key="3">
    <source>
        <dbReference type="Proteomes" id="UP000299102"/>
    </source>
</evidence>
<name>A0A4C1VSK0_EUMVA</name>
<accession>A0A4C1VSK0</accession>
<proteinExistence type="predicted"/>
<keyword evidence="3" id="KW-1185">Reference proteome</keyword>
<organism evidence="2 3">
    <name type="scientific">Eumeta variegata</name>
    <name type="common">Bagworm moth</name>
    <name type="synonym">Eumeta japonica</name>
    <dbReference type="NCBI Taxonomy" id="151549"/>
    <lineage>
        <taxon>Eukaryota</taxon>
        <taxon>Metazoa</taxon>
        <taxon>Ecdysozoa</taxon>
        <taxon>Arthropoda</taxon>
        <taxon>Hexapoda</taxon>
        <taxon>Insecta</taxon>
        <taxon>Pterygota</taxon>
        <taxon>Neoptera</taxon>
        <taxon>Endopterygota</taxon>
        <taxon>Lepidoptera</taxon>
        <taxon>Glossata</taxon>
        <taxon>Ditrysia</taxon>
        <taxon>Tineoidea</taxon>
        <taxon>Psychidae</taxon>
        <taxon>Oiketicinae</taxon>
        <taxon>Eumeta</taxon>
    </lineage>
</organism>
<evidence type="ECO:0000256" key="1">
    <source>
        <dbReference type="SAM" id="MobiDB-lite"/>
    </source>
</evidence>
<dbReference type="Proteomes" id="UP000299102">
    <property type="component" value="Unassembled WGS sequence"/>
</dbReference>